<gene>
    <name evidence="5" type="ORF">CkaCkLH20_03213</name>
</gene>
<comment type="catalytic activity">
    <reaction evidence="1">
        <text>Hydrolysis of terminal, non-reducing alpha-D-galactose residues in alpha-D-galactosides, including galactose oligosaccharides, galactomannans and galactolipids.</text>
        <dbReference type="EC" id="3.2.1.22"/>
    </reaction>
</comment>
<dbReference type="EC" id="3.2.1.22" evidence="2"/>
<dbReference type="SUPFAM" id="SSF51445">
    <property type="entry name" value="(Trans)glycosidases"/>
    <property type="match status" value="1"/>
</dbReference>
<comment type="caution">
    <text evidence="5">The sequence shown here is derived from an EMBL/GenBank/DDBJ whole genome shotgun (WGS) entry which is preliminary data.</text>
</comment>
<dbReference type="GO" id="GO:0004557">
    <property type="term" value="F:alpha-galactosidase activity"/>
    <property type="evidence" value="ECO:0007669"/>
    <property type="project" value="UniProtKB-EC"/>
</dbReference>
<dbReference type="InterPro" id="IPR017853">
    <property type="entry name" value="GH"/>
</dbReference>
<dbReference type="PANTHER" id="PTHR35273:SF2">
    <property type="entry name" value="ALPHA-GALACTOSIDASE"/>
    <property type="match status" value="1"/>
</dbReference>
<evidence type="ECO:0000313" key="6">
    <source>
        <dbReference type="Proteomes" id="UP000781932"/>
    </source>
</evidence>
<evidence type="ECO:0000259" key="4">
    <source>
        <dbReference type="Pfam" id="PF03537"/>
    </source>
</evidence>
<name>A0A9P6IHD1_9PEZI</name>
<dbReference type="OrthoDB" id="2108802at2759"/>
<dbReference type="Gene3D" id="3.20.20.70">
    <property type="entry name" value="Aldolase class I"/>
    <property type="match status" value="1"/>
</dbReference>
<dbReference type="GeneID" id="62159006"/>
<evidence type="ECO:0000256" key="3">
    <source>
        <dbReference type="SAM" id="SignalP"/>
    </source>
</evidence>
<dbReference type="AlphaFoldDB" id="A0A9P6IHD1"/>
<feature type="chain" id="PRO_5040321784" description="alpha-galactosidase" evidence="3">
    <location>
        <begin position="19"/>
        <end position="326"/>
    </location>
</feature>
<evidence type="ECO:0000313" key="5">
    <source>
        <dbReference type="EMBL" id="KAF9878980.1"/>
    </source>
</evidence>
<dbReference type="RefSeq" id="XP_038748441.1">
    <property type="nucleotide sequence ID" value="XM_038885932.1"/>
</dbReference>
<reference evidence="5" key="1">
    <citation type="submission" date="2020-03" db="EMBL/GenBank/DDBJ databases">
        <authorList>
            <person name="He L."/>
        </authorList>
    </citation>
    <scope>NUCLEOTIDE SEQUENCE</scope>
    <source>
        <strain evidence="5">CkLH20</strain>
    </source>
</reference>
<sequence length="326" mass="35648">MVVPRLALLALAPASVLSLATPSQQHASLARRAVDWSKWKPGVTFQIILHHPIEADSTADIVPANADVWDIDLQHASKHPNMIPTLKAAGKIVICYFNGGAVQDWDDDKEEFPADAIQKPLEGYADERYLDIRNGDVVTTMKARISKAANIGCDGVDPDNIDAWAQDDEDPTGFNLKPSDYASYIKNLASHAHSLTTKEGRSLMIGQKNAPEIAPDLASTVDFAVLETCLGTRTSDEVEPFCSDFQPLVASGHPVFQIEYPLSVKNGIEISQVDYEYFCVSKNGNNGFSEVIKHASEQVDGWGQFCGLGRTGGRFETPTIDEEEEE</sequence>
<keyword evidence="3" id="KW-0732">Signal</keyword>
<dbReference type="Proteomes" id="UP000781932">
    <property type="component" value="Unassembled WGS sequence"/>
</dbReference>
<feature type="domain" description="Glycoside-hydrolase family GH114 TIM-barrel" evidence="4">
    <location>
        <begin position="44"/>
        <end position="302"/>
    </location>
</feature>
<dbReference type="InterPro" id="IPR004352">
    <property type="entry name" value="GH114_TIM-barrel"/>
</dbReference>
<dbReference type="Pfam" id="PF03537">
    <property type="entry name" value="Glyco_hydro_114"/>
    <property type="match status" value="1"/>
</dbReference>
<dbReference type="InterPro" id="IPR013785">
    <property type="entry name" value="Aldolase_TIM"/>
</dbReference>
<organism evidence="5 6">
    <name type="scientific">Colletotrichum karsti</name>
    <dbReference type="NCBI Taxonomy" id="1095194"/>
    <lineage>
        <taxon>Eukaryota</taxon>
        <taxon>Fungi</taxon>
        <taxon>Dikarya</taxon>
        <taxon>Ascomycota</taxon>
        <taxon>Pezizomycotina</taxon>
        <taxon>Sordariomycetes</taxon>
        <taxon>Hypocreomycetidae</taxon>
        <taxon>Glomerellales</taxon>
        <taxon>Glomerellaceae</taxon>
        <taxon>Colletotrichum</taxon>
        <taxon>Colletotrichum boninense species complex</taxon>
    </lineage>
</organism>
<proteinExistence type="predicted"/>
<feature type="signal peptide" evidence="3">
    <location>
        <begin position="1"/>
        <end position="18"/>
    </location>
</feature>
<keyword evidence="6" id="KW-1185">Reference proteome</keyword>
<protein>
    <recommendedName>
        <fullName evidence="2">alpha-galactosidase</fullName>
        <ecNumber evidence="2">3.2.1.22</ecNumber>
    </recommendedName>
</protein>
<evidence type="ECO:0000256" key="2">
    <source>
        <dbReference type="ARBA" id="ARBA00012755"/>
    </source>
</evidence>
<evidence type="ECO:0000256" key="1">
    <source>
        <dbReference type="ARBA" id="ARBA00001255"/>
    </source>
</evidence>
<accession>A0A9P6IHD1</accession>
<dbReference type="PANTHER" id="PTHR35273">
    <property type="entry name" value="ALPHA-1,4 POLYGALACTOSAMINIDASE, PUTATIVE (AFU_ORTHOLOGUE AFUA_3G07890)-RELATED"/>
    <property type="match status" value="1"/>
</dbReference>
<dbReference type="EMBL" id="JAATWM020000008">
    <property type="protein sequence ID" value="KAF9878980.1"/>
    <property type="molecule type" value="Genomic_DNA"/>
</dbReference>
<reference evidence="5" key="2">
    <citation type="submission" date="2020-11" db="EMBL/GenBank/DDBJ databases">
        <title>Whole genome sequencing of Colletotrichum sp.</title>
        <authorList>
            <person name="Li H."/>
        </authorList>
    </citation>
    <scope>NUCLEOTIDE SEQUENCE</scope>
    <source>
        <strain evidence="5">CkLH20</strain>
    </source>
</reference>